<feature type="non-terminal residue" evidence="6">
    <location>
        <position position="46"/>
    </location>
</feature>
<evidence type="ECO:0000313" key="6">
    <source>
        <dbReference type="EMBL" id="PIV70860.1"/>
    </source>
</evidence>
<comment type="caution">
    <text evidence="6">The sequence shown here is derived from an EMBL/GenBank/DDBJ whole genome shotgun (WGS) entry which is preliminary data.</text>
</comment>
<dbReference type="InterPro" id="IPR001046">
    <property type="entry name" value="NRAMP_fam"/>
</dbReference>
<evidence type="ECO:0000256" key="2">
    <source>
        <dbReference type="ARBA" id="ARBA00022692"/>
    </source>
</evidence>
<protein>
    <submittedName>
        <fullName evidence="6">Mn transporter</fullName>
    </submittedName>
</protein>
<name>A0A2M7EJY6_9BACT</name>
<organism evidence="6 7">
    <name type="scientific">Candidatus Roizmanbacteria bacterium CG17_big_fil_post_rev_8_21_14_2_50_39_7</name>
    <dbReference type="NCBI Taxonomy" id="1974858"/>
    <lineage>
        <taxon>Bacteria</taxon>
        <taxon>Candidatus Roizmaniibacteriota</taxon>
    </lineage>
</organism>
<dbReference type="GO" id="GO:0016020">
    <property type="term" value="C:membrane"/>
    <property type="evidence" value="ECO:0007669"/>
    <property type="project" value="UniProtKB-SubCell"/>
</dbReference>
<comment type="subcellular location">
    <subcellularLocation>
        <location evidence="1">Membrane</location>
        <topology evidence="1">Multi-pass membrane protein</topology>
    </subcellularLocation>
</comment>
<dbReference type="Proteomes" id="UP000228762">
    <property type="component" value="Unassembled WGS sequence"/>
</dbReference>
<evidence type="ECO:0000313" key="7">
    <source>
        <dbReference type="Proteomes" id="UP000228762"/>
    </source>
</evidence>
<evidence type="ECO:0000256" key="5">
    <source>
        <dbReference type="SAM" id="Phobius"/>
    </source>
</evidence>
<dbReference type="AlphaFoldDB" id="A0A2M7EJY6"/>
<feature type="transmembrane region" description="Helical" evidence="5">
    <location>
        <begin position="6"/>
        <end position="24"/>
    </location>
</feature>
<evidence type="ECO:0000256" key="3">
    <source>
        <dbReference type="ARBA" id="ARBA00022989"/>
    </source>
</evidence>
<evidence type="ECO:0000256" key="4">
    <source>
        <dbReference type="ARBA" id="ARBA00023136"/>
    </source>
</evidence>
<accession>A0A2M7EJY6</accession>
<proteinExistence type="predicted"/>
<keyword evidence="4 5" id="KW-0472">Membrane</keyword>
<dbReference type="EMBL" id="PFEV01000138">
    <property type="protein sequence ID" value="PIV70860.1"/>
    <property type="molecule type" value="Genomic_DNA"/>
</dbReference>
<gene>
    <name evidence="6" type="ORF">COW57_02925</name>
</gene>
<evidence type="ECO:0000256" key="1">
    <source>
        <dbReference type="ARBA" id="ARBA00004141"/>
    </source>
</evidence>
<dbReference type="Pfam" id="PF01566">
    <property type="entry name" value="Nramp"/>
    <property type="match status" value="1"/>
</dbReference>
<keyword evidence="2 5" id="KW-0812">Transmembrane</keyword>
<reference evidence="7" key="1">
    <citation type="submission" date="2017-09" db="EMBL/GenBank/DDBJ databases">
        <title>Depth-based differentiation of microbial function through sediment-hosted aquifers and enrichment of novel symbionts in the deep terrestrial subsurface.</title>
        <authorList>
            <person name="Probst A.J."/>
            <person name="Ladd B."/>
            <person name="Jarett J.K."/>
            <person name="Geller-Mcgrath D.E."/>
            <person name="Sieber C.M.K."/>
            <person name="Emerson J.B."/>
            <person name="Anantharaman K."/>
            <person name="Thomas B.C."/>
            <person name="Malmstrom R."/>
            <person name="Stieglmeier M."/>
            <person name="Klingl A."/>
            <person name="Woyke T."/>
            <person name="Ryan C.M."/>
            <person name="Banfield J.F."/>
        </authorList>
    </citation>
    <scope>NUCLEOTIDE SEQUENCE [LARGE SCALE GENOMIC DNA]</scope>
</reference>
<dbReference type="GO" id="GO:0046873">
    <property type="term" value="F:metal ion transmembrane transporter activity"/>
    <property type="evidence" value="ECO:0007669"/>
    <property type="project" value="InterPro"/>
</dbReference>
<keyword evidence="3 5" id="KW-1133">Transmembrane helix</keyword>
<sequence length="46" mass="4959">MAAAKYGYQILITLIPITVVLFITQELGARIALASGKGLADLVRER</sequence>